<dbReference type="Proteomes" id="UP000736672">
    <property type="component" value="Unassembled WGS sequence"/>
</dbReference>
<sequence length="254" mass="27020">MSQKALLLEEVGKPLVLLVKVLVAGLNPHDQRTRDAGLFVTSMPYVLASDLVGEVVTVGTGEYSAKFTLGERVFGHTFAEGGFHNDFNGAQQYALVDARFVGRVASSGLSNDEASTIPVIVLAGFIALFASSSHGLPLPFSPEVKSFDFASVTLLVIGGGSNTRRALGVAALSNTKKGTLITLRRPDGDFDTARIGSKSAGYKRRLMLGVSPVHPDVTMGSFEVIKGLNADAINKALDQYRDGKGAKMNIHPWE</sequence>
<protein>
    <recommendedName>
        <fullName evidence="3">Alcohol dehydrogenase-like N-terminal domain-containing protein</fullName>
    </recommendedName>
</protein>
<dbReference type="InterPro" id="IPR013154">
    <property type="entry name" value="ADH-like_N"/>
</dbReference>
<dbReference type="EMBL" id="JAGTJS010000035">
    <property type="protein sequence ID" value="KAH7230781.1"/>
    <property type="molecule type" value="Genomic_DNA"/>
</dbReference>
<comment type="similarity">
    <text evidence="1">Belongs to the zinc-containing alcohol dehydrogenase family.</text>
</comment>
<dbReference type="PANTHER" id="PTHR45348">
    <property type="entry name" value="HYPOTHETICAL OXIDOREDUCTASE (EUROFUNG)"/>
    <property type="match status" value="1"/>
</dbReference>
<proteinExistence type="inferred from homology"/>
<dbReference type="InterPro" id="IPR011032">
    <property type="entry name" value="GroES-like_sf"/>
</dbReference>
<dbReference type="Gene3D" id="3.40.50.720">
    <property type="entry name" value="NAD(P)-binding Rossmann-like Domain"/>
    <property type="match status" value="1"/>
</dbReference>
<dbReference type="InterPro" id="IPR047122">
    <property type="entry name" value="Trans-enoyl_RdTase-like"/>
</dbReference>
<dbReference type="PANTHER" id="PTHR45348:SF2">
    <property type="entry name" value="ZINC-TYPE ALCOHOL DEHYDROGENASE-LIKE PROTEIN C2E1P3.01"/>
    <property type="match status" value="1"/>
</dbReference>
<name>A0A9P9G1J4_FUSSL</name>
<keyword evidence="2" id="KW-0560">Oxidoreductase</keyword>
<evidence type="ECO:0000313" key="4">
    <source>
        <dbReference type="EMBL" id="KAH7230781.1"/>
    </source>
</evidence>
<dbReference type="Pfam" id="PF08240">
    <property type="entry name" value="ADH_N"/>
    <property type="match status" value="1"/>
</dbReference>
<evidence type="ECO:0000313" key="5">
    <source>
        <dbReference type="Proteomes" id="UP000736672"/>
    </source>
</evidence>
<accession>A0A9P9G1J4</accession>
<dbReference type="Gene3D" id="3.90.180.10">
    <property type="entry name" value="Medium-chain alcohol dehydrogenases, catalytic domain"/>
    <property type="match status" value="1"/>
</dbReference>
<keyword evidence="5" id="KW-1185">Reference proteome</keyword>
<dbReference type="OrthoDB" id="9992527at2759"/>
<reference evidence="4" key="1">
    <citation type="journal article" date="2021" name="Nat. Commun.">
        <title>Genetic determinants of endophytism in the Arabidopsis root mycobiome.</title>
        <authorList>
            <person name="Mesny F."/>
            <person name="Miyauchi S."/>
            <person name="Thiergart T."/>
            <person name="Pickel B."/>
            <person name="Atanasova L."/>
            <person name="Karlsson M."/>
            <person name="Huettel B."/>
            <person name="Barry K.W."/>
            <person name="Haridas S."/>
            <person name="Chen C."/>
            <person name="Bauer D."/>
            <person name="Andreopoulos W."/>
            <person name="Pangilinan J."/>
            <person name="LaButti K."/>
            <person name="Riley R."/>
            <person name="Lipzen A."/>
            <person name="Clum A."/>
            <person name="Drula E."/>
            <person name="Henrissat B."/>
            <person name="Kohler A."/>
            <person name="Grigoriev I.V."/>
            <person name="Martin F.M."/>
            <person name="Hacquard S."/>
        </authorList>
    </citation>
    <scope>NUCLEOTIDE SEQUENCE</scope>
    <source>
        <strain evidence="4">FSSC 5 MPI-SDFR-AT-0091</strain>
    </source>
</reference>
<gene>
    <name evidence="4" type="ORF">B0J15DRAFT_575273</name>
</gene>
<dbReference type="SUPFAM" id="SSF50129">
    <property type="entry name" value="GroES-like"/>
    <property type="match status" value="1"/>
</dbReference>
<dbReference type="AlphaFoldDB" id="A0A9P9G1J4"/>
<organism evidence="4 5">
    <name type="scientific">Fusarium solani</name>
    <name type="common">Filamentous fungus</name>
    <dbReference type="NCBI Taxonomy" id="169388"/>
    <lineage>
        <taxon>Eukaryota</taxon>
        <taxon>Fungi</taxon>
        <taxon>Dikarya</taxon>
        <taxon>Ascomycota</taxon>
        <taxon>Pezizomycotina</taxon>
        <taxon>Sordariomycetes</taxon>
        <taxon>Hypocreomycetidae</taxon>
        <taxon>Hypocreales</taxon>
        <taxon>Nectriaceae</taxon>
        <taxon>Fusarium</taxon>
        <taxon>Fusarium solani species complex</taxon>
    </lineage>
</organism>
<dbReference type="GO" id="GO:0016651">
    <property type="term" value="F:oxidoreductase activity, acting on NAD(P)H"/>
    <property type="evidence" value="ECO:0007669"/>
    <property type="project" value="InterPro"/>
</dbReference>
<evidence type="ECO:0000256" key="1">
    <source>
        <dbReference type="ARBA" id="ARBA00008072"/>
    </source>
</evidence>
<feature type="domain" description="Alcohol dehydrogenase-like N-terminal" evidence="3">
    <location>
        <begin position="17"/>
        <end position="101"/>
    </location>
</feature>
<comment type="caution">
    <text evidence="4">The sequence shown here is derived from an EMBL/GenBank/DDBJ whole genome shotgun (WGS) entry which is preliminary data.</text>
</comment>
<evidence type="ECO:0000259" key="3">
    <source>
        <dbReference type="Pfam" id="PF08240"/>
    </source>
</evidence>
<evidence type="ECO:0000256" key="2">
    <source>
        <dbReference type="ARBA" id="ARBA00023002"/>
    </source>
</evidence>